<dbReference type="Proteomes" id="UP000520198">
    <property type="component" value="Unassembled WGS sequence"/>
</dbReference>
<accession>A0A7Y6QA73</accession>
<protein>
    <submittedName>
        <fullName evidence="1">Uncharacterized protein</fullName>
    </submittedName>
</protein>
<organism evidence="1 2">
    <name type="scientific">Ensifer oleiphilus</name>
    <dbReference type="NCBI Taxonomy" id="2742698"/>
    <lineage>
        <taxon>Bacteria</taxon>
        <taxon>Pseudomonadati</taxon>
        <taxon>Pseudomonadota</taxon>
        <taxon>Alphaproteobacteria</taxon>
        <taxon>Hyphomicrobiales</taxon>
        <taxon>Rhizobiaceae</taxon>
        <taxon>Sinorhizobium/Ensifer group</taxon>
        <taxon>Ensifer</taxon>
    </lineage>
</organism>
<gene>
    <name evidence="1" type="ORF">HT585_23770</name>
</gene>
<comment type="caution">
    <text evidence="1">The sequence shown here is derived from an EMBL/GenBank/DDBJ whole genome shotgun (WGS) entry which is preliminary data.</text>
</comment>
<evidence type="ECO:0000313" key="2">
    <source>
        <dbReference type="Proteomes" id="UP000520198"/>
    </source>
</evidence>
<name>A0A7Y6QA73_9HYPH</name>
<proteinExistence type="predicted"/>
<keyword evidence="2" id="KW-1185">Reference proteome</keyword>
<dbReference type="AlphaFoldDB" id="A0A7Y6QA73"/>
<reference evidence="1 2" key="1">
    <citation type="submission" date="2020-06" db="EMBL/GenBank/DDBJ databases">
        <authorList>
            <person name="Grouzdev D.S."/>
        </authorList>
    </citation>
    <scope>NUCLEOTIDE SEQUENCE [LARGE SCALE GENOMIC DNA]</scope>
    <source>
        <strain evidence="1 2">HO-A22</strain>
    </source>
</reference>
<dbReference type="EMBL" id="JABWDU010000007">
    <property type="protein sequence ID" value="NVD41892.1"/>
    <property type="molecule type" value="Genomic_DNA"/>
</dbReference>
<evidence type="ECO:0000313" key="1">
    <source>
        <dbReference type="EMBL" id="NVD41892.1"/>
    </source>
</evidence>
<sequence length="129" mass="14669">MAVSSGRSCFLLSVNGSFDGFDERGAFADDVSRQLGGFTFTNVPGEVCHSRRNEQRLASLQDDRRLPLELVLQRTFQDKCDFYAWMLVVDRGRTWIKVDPRLGDLLPSNCDILLQKVDALDFLLRLGRL</sequence>